<dbReference type="GO" id="GO:0004849">
    <property type="term" value="F:uridine kinase activity"/>
    <property type="evidence" value="ECO:0000318"/>
    <property type="project" value="GO_Central"/>
</dbReference>
<organism evidence="11 12">
    <name type="scientific">Monosiga brevicollis</name>
    <name type="common">Choanoflagellate</name>
    <dbReference type="NCBI Taxonomy" id="81824"/>
    <lineage>
        <taxon>Eukaryota</taxon>
        <taxon>Choanoflagellata</taxon>
        <taxon>Craspedida</taxon>
        <taxon>Salpingoecidae</taxon>
        <taxon>Monosiga</taxon>
    </lineage>
</organism>
<dbReference type="Pfam" id="PF00485">
    <property type="entry name" value="PRK"/>
    <property type="match status" value="1"/>
</dbReference>
<dbReference type="FunFam" id="3.40.50.2020:FF:000010">
    <property type="entry name" value="Uridine-cytidine kinase"/>
    <property type="match status" value="1"/>
</dbReference>
<dbReference type="SUPFAM" id="SSF53271">
    <property type="entry name" value="PRTase-like"/>
    <property type="match status" value="1"/>
</dbReference>
<dbReference type="Gene3D" id="3.40.50.2020">
    <property type="match status" value="1"/>
</dbReference>
<keyword evidence="12" id="KW-1185">Reference proteome</keyword>
<dbReference type="InParanoid" id="A9URE0"/>
<dbReference type="PANTHER" id="PTHR10285">
    <property type="entry name" value="URIDINE KINASE"/>
    <property type="match status" value="1"/>
</dbReference>
<dbReference type="UniPathway" id="UPA00574">
    <property type="reaction ID" value="UER00637"/>
</dbReference>
<dbReference type="RefSeq" id="XP_001743192.1">
    <property type="nucleotide sequence ID" value="XM_001743140.1"/>
</dbReference>
<dbReference type="FunFam" id="3.40.50.300:FF:000339">
    <property type="entry name" value="Uridine kinase"/>
    <property type="match status" value="1"/>
</dbReference>
<dbReference type="GO" id="GO:0044211">
    <property type="term" value="P:CTP salvage"/>
    <property type="evidence" value="ECO:0007669"/>
    <property type="project" value="UniProtKB-UniPathway"/>
</dbReference>
<dbReference type="Gene3D" id="3.40.50.300">
    <property type="entry name" value="P-loop containing nucleotide triphosphate hydrolases"/>
    <property type="match status" value="1"/>
</dbReference>
<evidence type="ECO:0000256" key="7">
    <source>
        <dbReference type="ARBA" id="ARBA00022840"/>
    </source>
</evidence>
<reference evidence="11 12" key="1">
    <citation type="journal article" date="2008" name="Nature">
        <title>The genome of the choanoflagellate Monosiga brevicollis and the origin of metazoans.</title>
        <authorList>
            <consortium name="JGI Sequencing"/>
            <person name="King N."/>
            <person name="Westbrook M.J."/>
            <person name="Young S.L."/>
            <person name="Kuo A."/>
            <person name="Abedin M."/>
            <person name="Chapman J."/>
            <person name="Fairclough S."/>
            <person name="Hellsten U."/>
            <person name="Isogai Y."/>
            <person name="Letunic I."/>
            <person name="Marr M."/>
            <person name="Pincus D."/>
            <person name="Putnam N."/>
            <person name="Rokas A."/>
            <person name="Wright K.J."/>
            <person name="Zuzow R."/>
            <person name="Dirks W."/>
            <person name="Good M."/>
            <person name="Goodstein D."/>
            <person name="Lemons D."/>
            <person name="Li W."/>
            <person name="Lyons J.B."/>
            <person name="Morris A."/>
            <person name="Nichols S."/>
            <person name="Richter D.J."/>
            <person name="Salamov A."/>
            <person name="Bork P."/>
            <person name="Lim W.A."/>
            <person name="Manning G."/>
            <person name="Miller W.T."/>
            <person name="McGinnis W."/>
            <person name="Shapiro H."/>
            <person name="Tjian R."/>
            <person name="Grigoriev I.V."/>
            <person name="Rokhsar D."/>
        </authorList>
    </citation>
    <scope>NUCLEOTIDE SEQUENCE [LARGE SCALE GENOMIC DNA]</scope>
    <source>
        <strain evidence="12">MX1 / ATCC 50154</strain>
    </source>
</reference>
<keyword evidence="7 8" id="KW-0067">ATP-binding</keyword>
<dbReference type="Pfam" id="PF14681">
    <property type="entry name" value="UPRTase"/>
    <property type="match status" value="1"/>
</dbReference>
<keyword evidence="6 8" id="KW-0418">Kinase</keyword>
<feature type="domain" description="Phosphoribosyltransferase" evidence="10">
    <location>
        <begin position="282"/>
        <end position="484"/>
    </location>
</feature>
<dbReference type="InterPro" id="IPR000836">
    <property type="entry name" value="PRTase_dom"/>
</dbReference>
<dbReference type="InterPro" id="IPR029057">
    <property type="entry name" value="PRTase-like"/>
</dbReference>
<dbReference type="CDD" id="cd02023">
    <property type="entry name" value="UMPK"/>
    <property type="match status" value="1"/>
</dbReference>
<dbReference type="KEGG" id="mbr:MONBRDRAFT_17791"/>
<keyword evidence="4 8" id="KW-0808">Transferase</keyword>
<sequence>MAESRVDIDAADPLPLNRTSSFGQKEPRPSFRAVFTHGRPPWYRLDGHQEKALVIGVCGGSASGKTTLANRIIECLNIRWVCLLSMDSFYKASVLNEEEHARAAKSNYDFDCPEAFDIDLLVETLKELKAGRSVEVPTYNFVTHSREPGYTMYGANVIVFEGIMAYCDQRVRDLLDVKIFVTEDADVRLARRLLRDTNERGREVKGSITQYNRFVYPAFKNHIEPTMQFADLVIPRGVSNPVALDLIITKVKEGLASRGHDLRGMAARDGDMEDPSSLHYVPASDQLHGLMTTIRDRDSSRDDFVFSTNRVLRLTVEHALSLCPFEDVVVETAVGTYLGRRRTHQITGVSIVRAGMSFEEPLRQCVRDVNIGQILIQTNLTTGQPEFFHKVLPNGISNHKVMLMDATLATGASAMMAIRVLMDHHVPEENIILVVLMAASMGVAQVAYAFPKVQIVVAAMDRVVDNQFRIHPGLGNFGDRFYGTEHLGDRTTTSPT</sequence>
<proteinExistence type="inferred from homology"/>
<evidence type="ECO:0000256" key="6">
    <source>
        <dbReference type="ARBA" id="ARBA00022777"/>
    </source>
</evidence>
<comment type="pathway">
    <text evidence="2 8">Pyrimidine metabolism; CTP biosynthesis via salvage pathway; CTP from cytidine: step 1/3.</text>
</comment>
<evidence type="ECO:0000259" key="9">
    <source>
        <dbReference type="Pfam" id="PF00485"/>
    </source>
</evidence>
<dbReference type="GO" id="GO:0044206">
    <property type="term" value="P:UMP salvage"/>
    <property type="evidence" value="ECO:0007669"/>
    <property type="project" value="UniProtKB-UniPathway"/>
</dbReference>
<dbReference type="UniPathway" id="UPA00579">
    <property type="reaction ID" value="UER00640"/>
</dbReference>
<gene>
    <name evidence="11" type="ORF">MONBRDRAFT_17791</name>
</gene>
<dbReference type="Proteomes" id="UP000001357">
    <property type="component" value="Unassembled WGS sequence"/>
</dbReference>
<dbReference type="STRING" id="81824.A9URE0"/>
<dbReference type="EC" id="2.7.1.48" evidence="8"/>
<dbReference type="NCBIfam" id="TIGR00235">
    <property type="entry name" value="udk"/>
    <property type="match status" value="1"/>
</dbReference>
<comment type="catalytic activity">
    <reaction evidence="8">
        <text>cytidine + ATP = CMP + ADP + H(+)</text>
        <dbReference type="Rhea" id="RHEA:24674"/>
        <dbReference type="ChEBI" id="CHEBI:15378"/>
        <dbReference type="ChEBI" id="CHEBI:17562"/>
        <dbReference type="ChEBI" id="CHEBI:30616"/>
        <dbReference type="ChEBI" id="CHEBI:60377"/>
        <dbReference type="ChEBI" id="CHEBI:456216"/>
        <dbReference type="EC" id="2.7.1.48"/>
    </reaction>
</comment>
<dbReference type="InterPro" id="IPR006083">
    <property type="entry name" value="PRK/URK"/>
</dbReference>
<dbReference type="GO" id="GO:0043771">
    <property type="term" value="F:cytidine kinase activity"/>
    <property type="evidence" value="ECO:0007669"/>
    <property type="project" value="RHEA"/>
</dbReference>
<dbReference type="GO" id="GO:0005737">
    <property type="term" value="C:cytoplasm"/>
    <property type="evidence" value="ECO:0000318"/>
    <property type="project" value="GO_Central"/>
</dbReference>
<dbReference type="AlphaFoldDB" id="A9URE0"/>
<dbReference type="eggNOG" id="KOG4203">
    <property type="taxonomic scope" value="Eukaryota"/>
</dbReference>
<evidence type="ECO:0000259" key="10">
    <source>
        <dbReference type="Pfam" id="PF14681"/>
    </source>
</evidence>
<dbReference type="FunCoup" id="A9URE0">
    <property type="interactions" value="871"/>
</dbReference>
<accession>A9URE0</accession>
<feature type="domain" description="Phosphoribulokinase/uridine kinase" evidence="9">
    <location>
        <begin position="54"/>
        <end position="241"/>
    </location>
</feature>
<dbReference type="GO" id="GO:0005524">
    <property type="term" value="F:ATP binding"/>
    <property type="evidence" value="ECO:0007669"/>
    <property type="project" value="UniProtKB-KW"/>
</dbReference>
<evidence type="ECO:0000256" key="1">
    <source>
        <dbReference type="ARBA" id="ARBA00004690"/>
    </source>
</evidence>
<evidence type="ECO:0000256" key="5">
    <source>
        <dbReference type="ARBA" id="ARBA00022741"/>
    </source>
</evidence>
<dbReference type="CDD" id="cd06223">
    <property type="entry name" value="PRTases_typeI"/>
    <property type="match status" value="1"/>
</dbReference>
<keyword evidence="5 8" id="KW-0547">Nucleotide-binding</keyword>
<protein>
    <recommendedName>
        <fullName evidence="8">Uridine kinase</fullName>
        <ecNumber evidence="8">2.7.1.48</ecNumber>
    </recommendedName>
</protein>
<dbReference type="OMA" id="EPQLHCE"/>
<evidence type="ECO:0000313" key="12">
    <source>
        <dbReference type="Proteomes" id="UP000001357"/>
    </source>
</evidence>
<dbReference type="EMBL" id="CH991544">
    <property type="protein sequence ID" value="EDQ91906.1"/>
    <property type="molecule type" value="Genomic_DNA"/>
</dbReference>
<dbReference type="SUPFAM" id="SSF52540">
    <property type="entry name" value="P-loop containing nucleoside triphosphate hydrolases"/>
    <property type="match status" value="1"/>
</dbReference>
<evidence type="ECO:0000256" key="8">
    <source>
        <dbReference type="RuleBase" id="RU003825"/>
    </source>
</evidence>
<dbReference type="PRINTS" id="PR00988">
    <property type="entry name" value="URIDINKINASE"/>
</dbReference>
<dbReference type="GeneID" id="5888231"/>
<evidence type="ECO:0000256" key="2">
    <source>
        <dbReference type="ARBA" id="ARBA00004784"/>
    </source>
</evidence>
<comment type="similarity">
    <text evidence="3 8">Belongs to the uridine kinase family.</text>
</comment>
<name>A9URE0_MONBE</name>
<dbReference type="NCBIfam" id="NF004018">
    <property type="entry name" value="PRK05480.1"/>
    <property type="match status" value="1"/>
</dbReference>
<evidence type="ECO:0000256" key="3">
    <source>
        <dbReference type="ARBA" id="ARBA00005408"/>
    </source>
</evidence>
<evidence type="ECO:0000256" key="4">
    <source>
        <dbReference type="ARBA" id="ARBA00022679"/>
    </source>
</evidence>
<comment type="catalytic activity">
    <reaction evidence="8">
        <text>uridine + ATP = UMP + ADP + H(+)</text>
        <dbReference type="Rhea" id="RHEA:16825"/>
        <dbReference type="ChEBI" id="CHEBI:15378"/>
        <dbReference type="ChEBI" id="CHEBI:16704"/>
        <dbReference type="ChEBI" id="CHEBI:30616"/>
        <dbReference type="ChEBI" id="CHEBI:57865"/>
        <dbReference type="ChEBI" id="CHEBI:456216"/>
        <dbReference type="EC" id="2.7.1.48"/>
    </reaction>
</comment>
<dbReference type="InterPro" id="IPR027417">
    <property type="entry name" value="P-loop_NTPase"/>
</dbReference>
<dbReference type="InterPro" id="IPR000764">
    <property type="entry name" value="Uridine_kinase-like"/>
</dbReference>
<comment type="pathway">
    <text evidence="1 8">Pyrimidine metabolism; UMP biosynthesis via salvage pathway; UMP from uridine: step 1/1.</text>
</comment>
<evidence type="ECO:0000313" key="11">
    <source>
        <dbReference type="EMBL" id="EDQ91906.1"/>
    </source>
</evidence>